<dbReference type="AlphaFoldDB" id="N1PVF1"/>
<dbReference type="EMBL" id="KB446537">
    <property type="protein sequence ID" value="EME46918.1"/>
    <property type="molecule type" value="Genomic_DNA"/>
</dbReference>
<accession>N1PVF1</accession>
<proteinExistence type="predicted"/>
<reference evidence="1 2" key="2">
    <citation type="journal article" date="2012" name="PLoS Pathog.">
        <title>Diverse lifestyles and strategies of plant pathogenesis encoded in the genomes of eighteen Dothideomycetes fungi.</title>
        <authorList>
            <person name="Ohm R.A."/>
            <person name="Feau N."/>
            <person name="Henrissat B."/>
            <person name="Schoch C.L."/>
            <person name="Horwitz B.A."/>
            <person name="Barry K.W."/>
            <person name="Condon B.J."/>
            <person name="Copeland A.C."/>
            <person name="Dhillon B."/>
            <person name="Glaser F."/>
            <person name="Hesse C.N."/>
            <person name="Kosti I."/>
            <person name="LaButti K."/>
            <person name="Lindquist E.A."/>
            <person name="Lucas S."/>
            <person name="Salamov A.A."/>
            <person name="Bradshaw R.E."/>
            <person name="Ciuffetti L."/>
            <person name="Hamelin R.C."/>
            <person name="Kema G.H.J."/>
            <person name="Lawrence C."/>
            <person name="Scott J.A."/>
            <person name="Spatafora J.W."/>
            <person name="Turgeon B.G."/>
            <person name="de Wit P.J.G.M."/>
            <person name="Zhong S."/>
            <person name="Goodwin S.B."/>
            <person name="Grigoriev I.V."/>
        </authorList>
    </citation>
    <scope>NUCLEOTIDE SEQUENCE [LARGE SCALE GENOMIC DNA]</scope>
    <source>
        <strain evidence="2">NZE10 / CBS 128990</strain>
    </source>
</reference>
<evidence type="ECO:0000313" key="1">
    <source>
        <dbReference type="EMBL" id="EME46918.1"/>
    </source>
</evidence>
<keyword evidence="2" id="KW-1185">Reference proteome</keyword>
<dbReference type="Proteomes" id="UP000016933">
    <property type="component" value="Unassembled WGS sequence"/>
</dbReference>
<dbReference type="HOGENOM" id="CLU_2922608_0_0_1"/>
<gene>
    <name evidence="1" type="ORF">DOTSEDRAFT_43284</name>
</gene>
<protein>
    <submittedName>
        <fullName evidence="1">Uncharacterized protein</fullName>
    </submittedName>
</protein>
<organism evidence="1 2">
    <name type="scientific">Dothistroma septosporum (strain NZE10 / CBS 128990)</name>
    <name type="common">Red band needle blight fungus</name>
    <name type="synonym">Mycosphaerella pini</name>
    <dbReference type="NCBI Taxonomy" id="675120"/>
    <lineage>
        <taxon>Eukaryota</taxon>
        <taxon>Fungi</taxon>
        <taxon>Dikarya</taxon>
        <taxon>Ascomycota</taxon>
        <taxon>Pezizomycotina</taxon>
        <taxon>Dothideomycetes</taxon>
        <taxon>Dothideomycetidae</taxon>
        <taxon>Mycosphaerellales</taxon>
        <taxon>Mycosphaerellaceae</taxon>
        <taxon>Dothistroma</taxon>
    </lineage>
</organism>
<evidence type="ECO:0000313" key="2">
    <source>
        <dbReference type="Proteomes" id="UP000016933"/>
    </source>
</evidence>
<sequence length="61" mass="7084">MALLYNDRTSVMTMHRQALADLPALWTMPLQHRAHGNMPLGKYTDVWCSHQHHAKMFGTQH</sequence>
<reference evidence="2" key="1">
    <citation type="journal article" date="2012" name="PLoS Genet.">
        <title>The genomes of the fungal plant pathogens Cladosporium fulvum and Dothistroma septosporum reveal adaptation to different hosts and lifestyles but also signatures of common ancestry.</title>
        <authorList>
            <person name="de Wit P.J.G.M."/>
            <person name="van der Burgt A."/>
            <person name="Oekmen B."/>
            <person name="Stergiopoulos I."/>
            <person name="Abd-Elsalam K.A."/>
            <person name="Aerts A.L."/>
            <person name="Bahkali A.H."/>
            <person name="Beenen H.G."/>
            <person name="Chettri P."/>
            <person name="Cox M.P."/>
            <person name="Datema E."/>
            <person name="de Vries R.P."/>
            <person name="Dhillon B."/>
            <person name="Ganley A.R."/>
            <person name="Griffiths S.A."/>
            <person name="Guo Y."/>
            <person name="Hamelin R.C."/>
            <person name="Henrissat B."/>
            <person name="Kabir M.S."/>
            <person name="Jashni M.K."/>
            <person name="Kema G."/>
            <person name="Klaubauf S."/>
            <person name="Lapidus A."/>
            <person name="Levasseur A."/>
            <person name="Lindquist E."/>
            <person name="Mehrabi R."/>
            <person name="Ohm R.A."/>
            <person name="Owen T.J."/>
            <person name="Salamov A."/>
            <person name="Schwelm A."/>
            <person name="Schijlen E."/>
            <person name="Sun H."/>
            <person name="van den Burg H.A."/>
            <person name="van Ham R.C.H.J."/>
            <person name="Zhang S."/>
            <person name="Goodwin S.B."/>
            <person name="Grigoriev I.V."/>
            <person name="Collemare J."/>
            <person name="Bradshaw R.E."/>
        </authorList>
    </citation>
    <scope>NUCLEOTIDE SEQUENCE [LARGE SCALE GENOMIC DNA]</scope>
    <source>
        <strain evidence="2">NZE10 / CBS 128990</strain>
    </source>
</reference>
<name>N1PVF1_DOTSN</name>